<dbReference type="Pfam" id="PF00072">
    <property type="entry name" value="Response_reg"/>
    <property type="match status" value="1"/>
</dbReference>
<evidence type="ECO:0000259" key="5">
    <source>
        <dbReference type="PROSITE" id="PS50110"/>
    </source>
</evidence>
<keyword evidence="2" id="KW-0805">Transcription regulation</keyword>
<accession>A0ABZ2BEK9</accession>
<feature type="modified residue" description="4-aspartylphosphate" evidence="4">
    <location>
        <position position="54"/>
    </location>
</feature>
<evidence type="ECO:0000256" key="2">
    <source>
        <dbReference type="ARBA" id="ARBA00023015"/>
    </source>
</evidence>
<dbReference type="InterPro" id="IPR050595">
    <property type="entry name" value="Bact_response_regulator"/>
</dbReference>
<protein>
    <submittedName>
        <fullName evidence="6">Response regulator</fullName>
    </submittedName>
</protein>
<proteinExistence type="predicted"/>
<dbReference type="InterPro" id="IPR001789">
    <property type="entry name" value="Sig_transdc_resp-reg_receiver"/>
</dbReference>
<evidence type="ECO:0000313" key="7">
    <source>
        <dbReference type="Proteomes" id="UP001432360"/>
    </source>
</evidence>
<gene>
    <name evidence="6" type="ORF">RB548_10320</name>
</gene>
<dbReference type="SMART" id="SM00448">
    <property type="entry name" value="REC"/>
    <property type="match status" value="1"/>
</dbReference>
<keyword evidence="3" id="KW-0804">Transcription</keyword>
<evidence type="ECO:0000313" key="6">
    <source>
        <dbReference type="EMBL" id="WVT05751.1"/>
    </source>
</evidence>
<feature type="domain" description="Response regulatory" evidence="5">
    <location>
        <begin position="4"/>
        <end position="116"/>
    </location>
</feature>
<dbReference type="PANTHER" id="PTHR44591:SF3">
    <property type="entry name" value="RESPONSE REGULATORY DOMAIN-CONTAINING PROTEIN"/>
    <property type="match status" value="1"/>
</dbReference>
<evidence type="ECO:0000256" key="3">
    <source>
        <dbReference type="ARBA" id="ARBA00023163"/>
    </source>
</evidence>
<dbReference type="EMBL" id="CP133148">
    <property type="protein sequence ID" value="WVT05751.1"/>
    <property type="molecule type" value="Genomic_DNA"/>
</dbReference>
<dbReference type="Proteomes" id="UP001432360">
    <property type="component" value="Chromosome"/>
</dbReference>
<organism evidence="6 7">
    <name type="scientific">Sinorhizobium chiapasense</name>
    <dbReference type="NCBI Taxonomy" id="501572"/>
    <lineage>
        <taxon>Bacteria</taxon>
        <taxon>Pseudomonadati</taxon>
        <taxon>Pseudomonadota</taxon>
        <taxon>Alphaproteobacteria</taxon>
        <taxon>Hyphomicrobiales</taxon>
        <taxon>Rhizobiaceae</taxon>
        <taxon>Sinorhizobium/Ensifer group</taxon>
        <taxon>Sinorhizobium</taxon>
    </lineage>
</organism>
<name>A0ABZ2BEK9_9HYPH</name>
<dbReference type="PROSITE" id="PS50110">
    <property type="entry name" value="RESPONSE_REGULATORY"/>
    <property type="match status" value="1"/>
</dbReference>
<dbReference type="RefSeq" id="WP_331374826.1">
    <property type="nucleotide sequence ID" value="NZ_CP133148.1"/>
</dbReference>
<evidence type="ECO:0000256" key="1">
    <source>
        <dbReference type="ARBA" id="ARBA00022553"/>
    </source>
</evidence>
<reference evidence="6" key="1">
    <citation type="submission" date="2023-08" db="EMBL/GenBank/DDBJ databases">
        <title>Complete genome sequence of Sinorhizobium chiapanecum ITTG S70 isolated from Acaciella angustissima nodules in Chiapas-Mexico.</title>
        <authorList>
            <person name="Rincon-Rosales R."/>
            <person name="Rogel M.A."/>
            <person name="Rincon-Medina C.I."/>
            <person name="Guerrero G."/>
            <person name="Manzano-Gomez L.A."/>
            <person name="Lopez-Lopez A."/>
            <person name="Rincon Molina F.A."/>
            <person name="Martinez-Romero E."/>
        </authorList>
    </citation>
    <scope>NUCLEOTIDE SEQUENCE</scope>
    <source>
        <strain evidence="6">ITTG S70</strain>
    </source>
</reference>
<keyword evidence="7" id="KW-1185">Reference proteome</keyword>
<dbReference type="PANTHER" id="PTHR44591">
    <property type="entry name" value="STRESS RESPONSE REGULATOR PROTEIN 1"/>
    <property type="match status" value="1"/>
</dbReference>
<dbReference type="InterPro" id="IPR011006">
    <property type="entry name" value="CheY-like_superfamily"/>
</dbReference>
<dbReference type="SUPFAM" id="SSF52172">
    <property type="entry name" value="CheY-like"/>
    <property type="match status" value="1"/>
</dbReference>
<keyword evidence="1 4" id="KW-0597">Phosphoprotein</keyword>
<sequence length="120" mass="12873">MQKTVLIVEDEFLIAMDLKLLLEQRGWCVLGPAATVGEALDLLSDELPAVAILDVTLRDGQVTLVAEALRAQNVPFVVASAYSNPELIGGEVLNGAPNVGKPTEERRLLKVLEQAIRSGP</sequence>
<dbReference type="Gene3D" id="3.40.50.2300">
    <property type="match status" value="1"/>
</dbReference>
<evidence type="ECO:0000256" key="4">
    <source>
        <dbReference type="PROSITE-ProRule" id="PRU00169"/>
    </source>
</evidence>